<keyword evidence="3" id="KW-1185">Reference proteome</keyword>
<reference evidence="2 3" key="1">
    <citation type="journal article" date="2018" name="Nat. Ecol. Evol.">
        <title>Genomic signatures of mitonuclear coevolution across populations of Tigriopus californicus.</title>
        <authorList>
            <person name="Barreto F.S."/>
            <person name="Watson E.T."/>
            <person name="Lima T.G."/>
            <person name="Willett C.S."/>
            <person name="Edmands S."/>
            <person name="Li W."/>
            <person name="Burton R.S."/>
        </authorList>
    </citation>
    <scope>NUCLEOTIDE SEQUENCE [LARGE SCALE GENOMIC DNA]</scope>
    <source>
        <strain evidence="2 3">San Diego</strain>
    </source>
</reference>
<name>A0A553NM51_TIGCA</name>
<organism evidence="2 3">
    <name type="scientific">Tigriopus californicus</name>
    <name type="common">Marine copepod</name>
    <dbReference type="NCBI Taxonomy" id="6832"/>
    <lineage>
        <taxon>Eukaryota</taxon>
        <taxon>Metazoa</taxon>
        <taxon>Ecdysozoa</taxon>
        <taxon>Arthropoda</taxon>
        <taxon>Crustacea</taxon>
        <taxon>Multicrustacea</taxon>
        <taxon>Hexanauplia</taxon>
        <taxon>Copepoda</taxon>
        <taxon>Harpacticoida</taxon>
        <taxon>Harpacticidae</taxon>
        <taxon>Tigriopus</taxon>
    </lineage>
</organism>
<protein>
    <recommendedName>
        <fullName evidence="1">CUB domain-containing protein</fullName>
    </recommendedName>
</protein>
<evidence type="ECO:0000313" key="2">
    <source>
        <dbReference type="EMBL" id="TRY66509.1"/>
    </source>
</evidence>
<dbReference type="AlphaFoldDB" id="A0A553NM51"/>
<gene>
    <name evidence="2" type="ORF">TCAL_16467</name>
</gene>
<dbReference type="PANTHER" id="PTHR33236:SF5">
    <property type="entry name" value="CUB DOMAIN-CONTAINING PROTEIN"/>
    <property type="match status" value="1"/>
</dbReference>
<accession>A0A553NM51</accession>
<feature type="non-terminal residue" evidence="2">
    <location>
        <position position="1"/>
    </location>
</feature>
<comment type="caution">
    <text evidence="2">The sequence shown here is derived from an EMBL/GenBank/DDBJ whole genome shotgun (WGS) entry which is preliminary data.</text>
</comment>
<feature type="domain" description="CUB" evidence="1">
    <location>
        <begin position="177"/>
        <end position="207"/>
    </location>
</feature>
<proteinExistence type="predicted"/>
<dbReference type="Proteomes" id="UP000318571">
    <property type="component" value="Unassembled WGS sequence"/>
</dbReference>
<dbReference type="Pfam" id="PF26080">
    <property type="entry name" value="CUB_animal"/>
    <property type="match status" value="1"/>
</dbReference>
<dbReference type="EMBL" id="VCGU01000046">
    <property type="protein sequence ID" value="TRY66509.1"/>
    <property type="molecule type" value="Genomic_DNA"/>
</dbReference>
<evidence type="ECO:0000313" key="3">
    <source>
        <dbReference type="Proteomes" id="UP000318571"/>
    </source>
</evidence>
<sequence>SDLQIVEVVRWIVVFESKHDPFCFLLDVCYLRLDFLTFSLLGMVSTSEIMGGMCLDSLKVTVSCDLYQSSATYANQSASIYPFSPVRMSQFQKYADKTRDSTVSKHLSVTLLQTCACCSGGILVYSCLHSFFAVYVDMDRGCSGNAKLDFSFTGAASTRIFEIKATQIECGSRSAPPDGCLQYHTNLDGRFQTFNFEPIDESHLKAQK</sequence>
<dbReference type="InterPro" id="IPR058698">
    <property type="entry name" value="CUB_metazoa"/>
</dbReference>
<dbReference type="PANTHER" id="PTHR33236">
    <property type="entry name" value="INTRAFLAGELLAR TRANSPORT PROTEIN 122 FAMILY PROTEIN-RELATED"/>
    <property type="match status" value="1"/>
</dbReference>
<evidence type="ECO:0000259" key="1">
    <source>
        <dbReference type="Pfam" id="PF26080"/>
    </source>
</evidence>